<dbReference type="HAMAP" id="MF_00821">
    <property type="entry name" value="SecB"/>
    <property type="match status" value="1"/>
</dbReference>
<name>A0ABZ2RJG7_ECTME</name>
<proteinExistence type="inferred from homology"/>
<dbReference type="PRINTS" id="PR01594">
    <property type="entry name" value="SECBCHAPRONE"/>
</dbReference>
<evidence type="ECO:0000256" key="3">
    <source>
        <dbReference type="ARBA" id="ARBA00022927"/>
    </source>
</evidence>
<dbReference type="Proteomes" id="UP001476583">
    <property type="component" value="Chromosome"/>
</dbReference>
<dbReference type="PANTHER" id="PTHR36918">
    <property type="match status" value="1"/>
</dbReference>
<organism evidence="6 7">
    <name type="scientific">Ectopseudomonas mendocina</name>
    <name type="common">Pseudomonas mendocina</name>
    <dbReference type="NCBI Taxonomy" id="300"/>
    <lineage>
        <taxon>Bacteria</taxon>
        <taxon>Pseudomonadati</taxon>
        <taxon>Pseudomonadota</taxon>
        <taxon>Gammaproteobacteria</taxon>
        <taxon>Pseudomonadales</taxon>
        <taxon>Pseudomonadaceae</taxon>
        <taxon>Ectopseudomonas</taxon>
    </lineage>
</organism>
<dbReference type="Pfam" id="PF02556">
    <property type="entry name" value="SecB"/>
    <property type="match status" value="1"/>
</dbReference>
<comment type="subunit">
    <text evidence="5">Homotetramer, a dimer of dimers. One homotetramer interacts with 1 SecA dimer.</text>
</comment>
<evidence type="ECO:0000256" key="5">
    <source>
        <dbReference type="HAMAP-Rule" id="MF_00821"/>
    </source>
</evidence>
<keyword evidence="4 5" id="KW-0811">Translocation</keyword>
<keyword evidence="2 5" id="KW-0813">Transport</keyword>
<keyword evidence="3 5" id="KW-0653">Protein transport</keyword>
<dbReference type="Gene3D" id="3.10.420.10">
    <property type="entry name" value="SecB-like"/>
    <property type="match status" value="1"/>
</dbReference>
<evidence type="ECO:0000313" key="7">
    <source>
        <dbReference type="Proteomes" id="UP001476583"/>
    </source>
</evidence>
<gene>
    <name evidence="5 6" type="primary">secB</name>
    <name evidence="6" type="ORF">WG219_01685</name>
</gene>
<dbReference type="InterPro" id="IPR003708">
    <property type="entry name" value="SecB"/>
</dbReference>
<protein>
    <recommendedName>
        <fullName evidence="5">Protein-export protein SecB</fullName>
    </recommendedName>
</protein>
<dbReference type="NCBIfam" id="TIGR00809">
    <property type="entry name" value="secB"/>
    <property type="match status" value="1"/>
</dbReference>
<dbReference type="EMBL" id="CP148074">
    <property type="protein sequence ID" value="WXL26223.1"/>
    <property type="molecule type" value="Genomic_DNA"/>
</dbReference>
<accession>A0ABZ2RJG7</accession>
<reference evidence="6 7" key="1">
    <citation type="submission" date="2024-03" db="EMBL/GenBank/DDBJ databases">
        <title>Complete genome of BD2.</title>
        <authorList>
            <person name="Cao G."/>
        </authorList>
    </citation>
    <scope>NUCLEOTIDE SEQUENCE [LARGE SCALE GENOMIC DNA]</scope>
    <source>
        <strain evidence="6 7">BD2</strain>
    </source>
</reference>
<evidence type="ECO:0000256" key="1">
    <source>
        <dbReference type="ARBA" id="ARBA00009990"/>
    </source>
</evidence>
<comment type="function">
    <text evidence="5">One of the proteins required for the normal export of preproteins out of the cell cytoplasm. It is a molecular chaperone that binds to a subset of precursor proteins, maintaining them in a translocation-competent state. It also specifically binds to its receptor SecA.</text>
</comment>
<dbReference type="NCBIfam" id="NF004393">
    <property type="entry name" value="PRK05751.1-4"/>
    <property type="match status" value="1"/>
</dbReference>
<evidence type="ECO:0000256" key="4">
    <source>
        <dbReference type="ARBA" id="ARBA00023010"/>
    </source>
</evidence>
<evidence type="ECO:0000256" key="2">
    <source>
        <dbReference type="ARBA" id="ARBA00022448"/>
    </source>
</evidence>
<keyword evidence="7" id="KW-1185">Reference proteome</keyword>
<sequence length="160" mass="17577">MTEQASNGAAQGEQAAQFSLQRIYVRDLSFEAPKSPEIFRQEWAPNVSMDLNTRQKALEGDFYEVVLTVSVTVKTGEDVAFIAEVQQAGIFLIKGLDAASMSHTLGAFCPNILFPYAREALDNLVTRGSFPALMLSPVNFDALYAQELQRMQQAGEATAH</sequence>
<comment type="similarity">
    <text evidence="1 5">Belongs to the SecB family.</text>
</comment>
<comment type="subcellular location">
    <subcellularLocation>
        <location evidence="5">Cytoplasm</location>
    </subcellularLocation>
</comment>
<keyword evidence="5" id="KW-0963">Cytoplasm</keyword>
<dbReference type="PANTHER" id="PTHR36918:SF1">
    <property type="entry name" value="PROTEIN-EXPORT PROTEIN SECB"/>
    <property type="match status" value="1"/>
</dbReference>
<keyword evidence="5" id="KW-0143">Chaperone</keyword>
<dbReference type="SUPFAM" id="SSF54611">
    <property type="entry name" value="SecB-like"/>
    <property type="match status" value="1"/>
</dbReference>
<evidence type="ECO:0000313" key="6">
    <source>
        <dbReference type="EMBL" id="WXL26223.1"/>
    </source>
</evidence>
<dbReference type="InterPro" id="IPR035958">
    <property type="entry name" value="SecB-like_sf"/>
</dbReference>